<comment type="caution">
    <text evidence="2">The sequence shown here is derived from an EMBL/GenBank/DDBJ whole genome shotgun (WGS) entry which is preliminary data.</text>
</comment>
<dbReference type="InterPro" id="IPR032274">
    <property type="entry name" value="DUF4835"/>
</dbReference>
<dbReference type="STRING" id="1236989.JCM15548_13232"/>
<accession>A0A0E9LZC6</accession>
<gene>
    <name evidence="2" type="ORF">JCM15548_13232</name>
</gene>
<dbReference type="AlphaFoldDB" id="A0A0E9LZC6"/>
<keyword evidence="1" id="KW-0732">Signal</keyword>
<name>A0A0E9LZC6_9BACT</name>
<evidence type="ECO:0000313" key="2">
    <source>
        <dbReference type="EMBL" id="GAO30912.1"/>
    </source>
</evidence>
<dbReference type="OrthoDB" id="9773381at2"/>
<feature type="chain" id="PRO_5002428799" description="DUF4835 domain-containing protein" evidence="1">
    <location>
        <begin position="23"/>
        <end position="304"/>
    </location>
</feature>
<evidence type="ECO:0000256" key="1">
    <source>
        <dbReference type="SAM" id="SignalP"/>
    </source>
</evidence>
<dbReference type="Pfam" id="PF16119">
    <property type="entry name" value="DUF4835"/>
    <property type="match status" value="1"/>
</dbReference>
<reference evidence="2 3" key="1">
    <citation type="journal article" date="2015" name="Microbes Environ.">
        <title>Distribution and evolution of nitrogen fixation genes in the phylum bacteroidetes.</title>
        <authorList>
            <person name="Inoue J."/>
            <person name="Oshima K."/>
            <person name="Suda W."/>
            <person name="Sakamoto M."/>
            <person name="Iino T."/>
            <person name="Noda S."/>
            <person name="Hongoh Y."/>
            <person name="Hattori M."/>
            <person name="Ohkuma M."/>
        </authorList>
    </citation>
    <scope>NUCLEOTIDE SEQUENCE [LARGE SCALE GENOMIC DNA]</scope>
    <source>
        <strain evidence="2">JCM 15548</strain>
    </source>
</reference>
<protein>
    <recommendedName>
        <fullName evidence="4">DUF4835 domain-containing protein</fullName>
    </recommendedName>
</protein>
<dbReference type="Proteomes" id="UP000032900">
    <property type="component" value="Unassembled WGS sequence"/>
</dbReference>
<evidence type="ECO:0008006" key="4">
    <source>
        <dbReference type="Google" id="ProtNLM"/>
    </source>
</evidence>
<dbReference type="RefSeq" id="WP_062126418.1">
    <property type="nucleotide sequence ID" value="NZ_BAZW01000033.1"/>
</dbReference>
<keyword evidence="3" id="KW-1185">Reference proteome</keyword>
<dbReference type="EMBL" id="BAZW01000033">
    <property type="protein sequence ID" value="GAO30912.1"/>
    <property type="molecule type" value="Genomic_DNA"/>
</dbReference>
<sequence length="304" mass="35240">MRNKIVFLLVFLTMMTGTRLKAQELRCMVQVVAPGVQGTNRGAFETLQTSIMEFMNGQRWTEHIYKSEERIDCSILINIREVIGSDEFKGTIQVQARRPVYNSSYNSPLVNYLDQNLHFRYVEFEPLIYNPNTMESNLVAILAYYAYVILGYDYDSYSANGGTPYFQQAQNIVNMSQNARESGWKSFESTRNRYWLMENILSEDHSPLRTCFYQYHRRGMDLMAEKPEEGRSNLGSALEMLKKVYRQRPNSFALGFFFDAKTEELLNVFANAPSMEKGRVVNTLKEVDPANADKYQDLLKNDGR</sequence>
<feature type="signal peptide" evidence="1">
    <location>
        <begin position="1"/>
        <end position="22"/>
    </location>
</feature>
<organism evidence="2 3">
    <name type="scientific">Geofilum rubicundum JCM 15548</name>
    <dbReference type="NCBI Taxonomy" id="1236989"/>
    <lineage>
        <taxon>Bacteria</taxon>
        <taxon>Pseudomonadati</taxon>
        <taxon>Bacteroidota</taxon>
        <taxon>Bacteroidia</taxon>
        <taxon>Marinilabiliales</taxon>
        <taxon>Marinilabiliaceae</taxon>
        <taxon>Geofilum</taxon>
    </lineage>
</organism>
<evidence type="ECO:0000313" key="3">
    <source>
        <dbReference type="Proteomes" id="UP000032900"/>
    </source>
</evidence>
<proteinExistence type="predicted"/>